<dbReference type="Proteomes" id="UP000319263">
    <property type="component" value="Chromosome"/>
</dbReference>
<name>A0A516PUR4_9ACTN</name>
<dbReference type="Pfam" id="PF12787">
    <property type="entry name" value="EcsC"/>
    <property type="match status" value="1"/>
</dbReference>
<evidence type="ECO:0008006" key="3">
    <source>
        <dbReference type="Google" id="ProtNLM"/>
    </source>
</evidence>
<accession>A0A516PUR4</accession>
<sequence length="230" mass="23702">MPSAKDVGRAVARLAQPVTTTGPQAAGVALRRIVTVAIDGTGRFPSARSTAVKHLQRLGSVDDAIESIIDSHVRLGTAQGFVTNLGGIVMAPVAIPANIVGAAVVQVRMIAAIAHLRGYDIDDRRVRTAMVMCLLGGESIGRRVAGGKLPTSPMAVATAPVFDPALDERVSETVVGGLVARVGGKHLPLLVARRIPLVGGGVGAVVDGLSTYQIGQFTKGELVRRRAIGA</sequence>
<organism evidence="1 2">
    <name type="scientific">Microlunatus elymi</name>
    <dbReference type="NCBI Taxonomy" id="2596828"/>
    <lineage>
        <taxon>Bacteria</taxon>
        <taxon>Bacillati</taxon>
        <taxon>Actinomycetota</taxon>
        <taxon>Actinomycetes</taxon>
        <taxon>Propionibacteriales</taxon>
        <taxon>Propionibacteriaceae</taxon>
        <taxon>Microlunatus</taxon>
    </lineage>
</organism>
<protein>
    <recommendedName>
        <fullName evidence="3">EcsC protein family protein</fullName>
    </recommendedName>
</protein>
<keyword evidence="2" id="KW-1185">Reference proteome</keyword>
<evidence type="ECO:0000313" key="2">
    <source>
        <dbReference type="Proteomes" id="UP000319263"/>
    </source>
</evidence>
<gene>
    <name evidence="1" type="ORF">FOE78_02510</name>
</gene>
<evidence type="ECO:0000313" key="1">
    <source>
        <dbReference type="EMBL" id="QDP94935.1"/>
    </source>
</evidence>
<dbReference type="EMBL" id="CP041692">
    <property type="protein sequence ID" value="QDP94935.1"/>
    <property type="molecule type" value="Genomic_DNA"/>
</dbReference>
<dbReference type="RefSeq" id="WP_143984920.1">
    <property type="nucleotide sequence ID" value="NZ_CP041692.1"/>
</dbReference>
<dbReference type="OrthoDB" id="1425703at2"/>
<reference evidence="1 2" key="1">
    <citation type="submission" date="2019-07" db="EMBL/GenBank/DDBJ databases">
        <title>Microlunatus dokdonensis sp. nov. isolated from the rhizospheric soil of the wild plant Elymus tsukushiensis.</title>
        <authorList>
            <person name="Ghim S.-Y."/>
            <person name="Hwang Y.-J."/>
            <person name="Son J.-S."/>
            <person name="Shin J.-H."/>
        </authorList>
    </citation>
    <scope>NUCLEOTIDE SEQUENCE [LARGE SCALE GENOMIC DNA]</scope>
    <source>
        <strain evidence="1 2">KUDC0627</strain>
    </source>
</reference>
<dbReference type="AlphaFoldDB" id="A0A516PUR4"/>
<dbReference type="KEGG" id="mik:FOE78_02510"/>
<proteinExistence type="predicted"/>
<dbReference type="InterPro" id="IPR024787">
    <property type="entry name" value="EcsC"/>
</dbReference>